<dbReference type="PANTHER" id="PTHR46740">
    <property type="entry name" value="PROTEIN DYAD"/>
    <property type="match status" value="1"/>
</dbReference>
<evidence type="ECO:0000256" key="1">
    <source>
        <dbReference type="ARBA" id="ARBA00004123"/>
    </source>
</evidence>
<proteinExistence type="inferred from homology"/>
<evidence type="ECO:0000256" key="4">
    <source>
        <dbReference type="ARBA" id="ARBA00023125"/>
    </source>
</evidence>
<keyword evidence="5" id="KW-0804">Transcription</keyword>
<organism evidence="9 10">
    <name type="scientific">Abeliophyllum distichum</name>
    <dbReference type="NCBI Taxonomy" id="126358"/>
    <lineage>
        <taxon>Eukaryota</taxon>
        <taxon>Viridiplantae</taxon>
        <taxon>Streptophyta</taxon>
        <taxon>Embryophyta</taxon>
        <taxon>Tracheophyta</taxon>
        <taxon>Spermatophyta</taxon>
        <taxon>Magnoliopsida</taxon>
        <taxon>eudicotyledons</taxon>
        <taxon>Gunneridae</taxon>
        <taxon>Pentapetalae</taxon>
        <taxon>asterids</taxon>
        <taxon>lamiids</taxon>
        <taxon>Lamiales</taxon>
        <taxon>Oleaceae</taxon>
        <taxon>Forsythieae</taxon>
        <taxon>Abeliophyllum</taxon>
    </lineage>
</organism>
<dbReference type="GO" id="GO:0005634">
    <property type="term" value="C:nucleus"/>
    <property type="evidence" value="ECO:0007669"/>
    <property type="project" value="UniProtKB-SubCell"/>
</dbReference>
<dbReference type="Pfam" id="PF06217">
    <property type="entry name" value="GAGA_bind"/>
    <property type="match status" value="1"/>
</dbReference>
<dbReference type="EMBL" id="JBFOLK010000003">
    <property type="protein sequence ID" value="KAL2527023.1"/>
    <property type="molecule type" value="Genomic_DNA"/>
</dbReference>
<keyword evidence="10" id="KW-1185">Reference proteome</keyword>
<accession>A0ABD1UPQ3</accession>
<feature type="domain" description="PTC1-like winged helix-turn-helix" evidence="8">
    <location>
        <begin position="370"/>
        <end position="449"/>
    </location>
</feature>
<evidence type="ECO:0000313" key="10">
    <source>
        <dbReference type="Proteomes" id="UP001604336"/>
    </source>
</evidence>
<evidence type="ECO:0000259" key="8">
    <source>
        <dbReference type="Pfam" id="PF25874"/>
    </source>
</evidence>
<comment type="similarity">
    <text evidence="2">Belongs to the BBR/BPC family.</text>
</comment>
<evidence type="ECO:0000256" key="7">
    <source>
        <dbReference type="SAM" id="MobiDB-lite"/>
    </source>
</evidence>
<feature type="region of interest" description="Disordered" evidence="7">
    <location>
        <begin position="96"/>
        <end position="155"/>
    </location>
</feature>
<feature type="compositionally biased region" description="Polar residues" evidence="7">
    <location>
        <begin position="293"/>
        <end position="307"/>
    </location>
</feature>
<dbReference type="PANTHER" id="PTHR46740:SF2">
    <property type="entry name" value="PROTEIN DYAD"/>
    <property type="match status" value="1"/>
</dbReference>
<reference evidence="10" key="1">
    <citation type="submission" date="2024-07" db="EMBL/GenBank/DDBJ databases">
        <title>Two chromosome-level genome assemblies of Korean endemic species Abeliophyllum distichum and Forsythia ovata (Oleaceae).</title>
        <authorList>
            <person name="Jang H."/>
        </authorList>
    </citation>
    <scope>NUCLEOTIDE SEQUENCE [LARGE SCALE GENOMIC DNA]</scope>
</reference>
<dbReference type="AlphaFoldDB" id="A0ABD1UPQ3"/>
<comment type="caution">
    <text evidence="9">The sequence shown here is derived from an EMBL/GenBank/DDBJ whole genome shotgun (WGS) entry which is preliminary data.</text>
</comment>
<dbReference type="InterPro" id="IPR059080">
    <property type="entry name" value="WHD_PTC1"/>
</dbReference>
<evidence type="ECO:0000256" key="5">
    <source>
        <dbReference type="ARBA" id="ARBA00023163"/>
    </source>
</evidence>
<dbReference type="InterPro" id="IPR010409">
    <property type="entry name" value="GAGA-bd_tscrpt_act"/>
</dbReference>
<feature type="region of interest" description="Disordered" evidence="7">
    <location>
        <begin position="347"/>
        <end position="371"/>
    </location>
</feature>
<dbReference type="Proteomes" id="UP001604336">
    <property type="component" value="Unassembled WGS sequence"/>
</dbReference>
<name>A0ABD1UPQ3_9LAMI</name>
<feature type="region of interest" description="Disordered" evidence="7">
    <location>
        <begin position="288"/>
        <end position="310"/>
    </location>
</feature>
<sequence length="608" mass="69195">MRDWGYYEQPPLKGHLGLQLMSSLAEHETKPFLSRYDNPDIVPTNGVFRPRDFVFTKPPVTHLDYVRDTWINHRDKFLHMFPENMYNTILARPSGTHNSMQMLNQPNTTKETEVSIDESSVEQDSGHANKRSVAITTKPPKAKKSRKEQAARDGVETQIQNHVDVGFLYEIDHIHLPPGTPVHLSSIRVAMVCENTELNIAVRYPSKESLRAFFSYSTRETHPALDEKFVMGTVLAAKVLHRKVPAEEYSDQKHLENFWVNLGTCLSDLECKFMVRWGTRRQVKYLGRHKESGGNSNHTRNSSSSFVNGVGDDEIEIAVEEQEEEEVNEADDDEINDVNCDNKETVKEELEEEMQENEEENGDDLEDDEEEEYELAETNLLEVMKAKEATSDKPILRPQLRAEARKRIGDTGLLDHLLKHMAGKLAPGGKERFRRRHNADGAMEYWLESADLVNIRKDAGVTDPYWVPPLGWKPGDSPTQDPICARDIKLLKDDISTLKRDMELMATKKQLEEEVGKLRSQTLNQFTNSLVTSKLDLDSAPAISVLEKLKEQLIVISDFVKEMEVSAKAEKRLGAAAAAGEKAAHIQRLKEWIQNMQATRDFSLAKYG</sequence>
<protein>
    <submittedName>
        <fullName evidence="9">Protein DYAD</fullName>
    </submittedName>
</protein>
<evidence type="ECO:0000256" key="2">
    <source>
        <dbReference type="ARBA" id="ARBA00007911"/>
    </source>
</evidence>
<comment type="subcellular location">
    <subcellularLocation>
        <location evidence="1">Nucleus</location>
    </subcellularLocation>
</comment>
<keyword evidence="6" id="KW-0539">Nucleus</keyword>
<feature type="compositionally biased region" description="Polar residues" evidence="7">
    <location>
        <begin position="96"/>
        <end position="109"/>
    </location>
</feature>
<dbReference type="SMART" id="SM01226">
    <property type="entry name" value="GAGA_bind"/>
    <property type="match status" value="1"/>
</dbReference>
<evidence type="ECO:0000313" key="9">
    <source>
        <dbReference type="EMBL" id="KAL2527023.1"/>
    </source>
</evidence>
<evidence type="ECO:0000256" key="3">
    <source>
        <dbReference type="ARBA" id="ARBA00023015"/>
    </source>
</evidence>
<keyword evidence="4" id="KW-0238">DNA-binding</keyword>
<keyword evidence="3" id="KW-0805">Transcription regulation</keyword>
<dbReference type="InterPro" id="IPR044221">
    <property type="entry name" value="DYAD/AMEIOTIC1"/>
</dbReference>
<evidence type="ECO:0000256" key="6">
    <source>
        <dbReference type="ARBA" id="ARBA00023242"/>
    </source>
</evidence>
<dbReference type="GO" id="GO:0003677">
    <property type="term" value="F:DNA binding"/>
    <property type="evidence" value="ECO:0007669"/>
    <property type="project" value="UniProtKB-KW"/>
</dbReference>
<gene>
    <name evidence="9" type="ORF">Adt_12077</name>
</gene>
<dbReference type="Pfam" id="PF25874">
    <property type="entry name" value="WHD_plant_repro"/>
    <property type="match status" value="1"/>
</dbReference>
<feature type="compositionally biased region" description="Acidic residues" evidence="7">
    <location>
        <begin position="349"/>
        <end position="371"/>
    </location>
</feature>